<evidence type="ECO:0000259" key="1">
    <source>
        <dbReference type="Pfam" id="PF00174"/>
    </source>
</evidence>
<reference evidence="2 3" key="1">
    <citation type="submission" date="2019-04" db="EMBL/GenBank/DDBJ databases">
        <authorList>
            <person name="Li M."/>
        </authorList>
    </citation>
    <scope>NUCLEOTIDE SEQUENCE [LARGE SCALE GENOMIC DNA]</scope>
    <source>
        <strain evidence="2 3">LAM1902</strain>
    </source>
</reference>
<accession>A0A5R9R7S0</accession>
<evidence type="ECO:0000313" key="3">
    <source>
        <dbReference type="Proteomes" id="UP000306635"/>
    </source>
</evidence>
<dbReference type="Pfam" id="PF00174">
    <property type="entry name" value="Oxidored_molyb"/>
    <property type="match status" value="1"/>
</dbReference>
<dbReference type="SUPFAM" id="SSF56524">
    <property type="entry name" value="Oxidoreductase molybdopterin-binding domain"/>
    <property type="match status" value="1"/>
</dbReference>
<dbReference type="Proteomes" id="UP000306635">
    <property type="component" value="Unassembled WGS sequence"/>
</dbReference>
<dbReference type="EMBL" id="SWDV01000010">
    <property type="protein sequence ID" value="TLX78948.1"/>
    <property type="molecule type" value="Genomic_DNA"/>
</dbReference>
<protein>
    <submittedName>
        <fullName evidence="2">Oxidoreductase</fullName>
    </submittedName>
</protein>
<dbReference type="Gene3D" id="3.90.420.10">
    <property type="entry name" value="Oxidoreductase, molybdopterin-binding domain"/>
    <property type="match status" value="1"/>
</dbReference>
<proteinExistence type="predicted"/>
<dbReference type="OrthoDB" id="9798763at2"/>
<organism evidence="2 3">
    <name type="scientific">Pseudomonas nicosulfuronedens</name>
    <dbReference type="NCBI Taxonomy" id="2571105"/>
    <lineage>
        <taxon>Bacteria</taxon>
        <taxon>Pseudomonadati</taxon>
        <taxon>Pseudomonadota</taxon>
        <taxon>Gammaproteobacteria</taxon>
        <taxon>Pseudomonadales</taxon>
        <taxon>Pseudomonadaceae</taxon>
        <taxon>Pseudomonas</taxon>
    </lineage>
</organism>
<evidence type="ECO:0000313" key="2">
    <source>
        <dbReference type="EMBL" id="TLX78948.1"/>
    </source>
</evidence>
<dbReference type="InterPro" id="IPR036374">
    <property type="entry name" value="OxRdtase_Mopterin-bd_sf"/>
</dbReference>
<dbReference type="RefSeq" id="WP_138521901.1">
    <property type="nucleotide sequence ID" value="NZ_JAOCBK010000005.1"/>
</dbReference>
<name>A0A5R9R7S0_9PSED</name>
<keyword evidence="3" id="KW-1185">Reference proteome</keyword>
<dbReference type="InterPro" id="IPR000572">
    <property type="entry name" value="OxRdtase_Mopterin-bd_dom"/>
</dbReference>
<sequence length="137" mass="15859">MLTIAVKGQPQLLRHYSLRDLEALPQTERRSMLPDEFRVYGWQGVRLSTLLALLAGFERTETQRLRVEALNDYSALIPLSDLDAFDPILAYRRDGQAIGIAERGPLFVIYPMVDHPELRTQVYFNRTVWQVSRITLE</sequence>
<gene>
    <name evidence="2" type="ORF">FAS41_10480</name>
</gene>
<comment type="caution">
    <text evidence="2">The sequence shown here is derived from an EMBL/GenBank/DDBJ whole genome shotgun (WGS) entry which is preliminary data.</text>
</comment>
<feature type="domain" description="Oxidoreductase molybdopterin-binding" evidence="1">
    <location>
        <begin position="41"/>
        <end position="112"/>
    </location>
</feature>
<dbReference type="AlphaFoldDB" id="A0A5R9R7S0"/>